<dbReference type="GO" id="GO:0016787">
    <property type="term" value="F:hydrolase activity"/>
    <property type="evidence" value="ECO:0007669"/>
    <property type="project" value="UniProtKB-KW"/>
</dbReference>
<dbReference type="Gene3D" id="3.40.50.1820">
    <property type="entry name" value="alpha/beta hydrolase"/>
    <property type="match status" value="1"/>
</dbReference>
<name>A0AAD4CGE4_ASPNN</name>
<evidence type="ECO:0000259" key="2">
    <source>
        <dbReference type="Pfam" id="PF00561"/>
    </source>
</evidence>
<dbReference type="PANTHER" id="PTHR48081">
    <property type="entry name" value="AB HYDROLASE SUPERFAMILY PROTEIN C4A8.06C"/>
    <property type="match status" value="1"/>
</dbReference>
<evidence type="ECO:0000313" key="3">
    <source>
        <dbReference type="EMBL" id="KAF9885318.1"/>
    </source>
</evidence>
<sequence>MSDPQFKSLLESFESTNVDKFSALFEVKQSTYTSGNGIDQIGLHILVPRSLSDAQRQQPRPLVIKIHGGYLVVQVDLEQTLLLGESAGGYLAMQLALSYPSDIHGLIALYPMLDPQSEFYTACYQKPFHGVQNRPMSVIDDHLNTLQSTPRDQRKPVTEVDVLSRLELSFAIVQNGRIHEFLGNDDQRLFPIQRLLDEGDADALHQGAKLPPMFLFHGREDSVVPHQGTIPFAETLGKSRPLARYHLQIQPGDHGFDADASVDTTGWLKRGLDFVTAEWLKAEKITTP</sequence>
<dbReference type="Proteomes" id="UP001194746">
    <property type="component" value="Unassembled WGS sequence"/>
</dbReference>
<evidence type="ECO:0000313" key="4">
    <source>
        <dbReference type="Proteomes" id="UP001194746"/>
    </source>
</evidence>
<dbReference type="SUPFAM" id="SSF53474">
    <property type="entry name" value="alpha/beta-Hydrolases"/>
    <property type="match status" value="1"/>
</dbReference>
<gene>
    <name evidence="3" type="ORF">FE257_013035</name>
</gene>
<evidence type="ECO:0000256" key="1">
    <source>
        <dbReference type="ARBA" id="ARBA00022801"/>
    </source>
</evidence>
<keyword evidence="1" id="KW-0378">Hydrolase</keyword>
<dbReference type="EMBL" id="VCAU01000098">
    <property type="protein sequence ID" value="KAF9885318.1"/>
    <property type="molecule type" value="Genomic_DNA"/>
</dbReference>
<dbReference type="Pfam" id="PF00561">
    <property type="entry name" value="Abhydrolase_1"/>
    <property type="match status" value="1"/>
</dbReference>
<accession>A0AAD4CGE4</accession>
<feature type="domain" description="AB hydrolase-1" evidence="2">
    <location>
        <begin position="74"/>
        <end position="254"/>
    </location>
</feature>
<protein>
    <recommendedName>
        <fullName evidence="2">AB hydrolase-1 domain-containing protein</fullName>
    </recommendedName>
</protein>
<proteinExistence type="predicted"/>
<reference evidence="3" key="1">
    <citation type="journal article" date="2019" name="Beilstein J. Org. Chem.">
        <title>Nanangenines: drimane sesquiterpenoids as the dominant metabolite cohort of a novel Australian fungus, Aspergillus nanangensis.</title>
        <authorList>
            <person name="Lacey H.J."/>
            <person name="Gilchrist C.L.M."/>
            <person name="Crombie A."/>
            <person name="Kalaitzis J.A."/>
            <person name="Vuong D."/>
            <person name="Rutledge P.J."/>
            <person name="Turner P."/>
            <person name="Pitt J.I."/>
            <person name="Lacey E."/>
            <person name="Chooi Y.H."/>
            <person name="Piggott A.M."/>
        </authorList>
    </citation>
    <scope>NUCLEOTIDE SEQUENCE</scope>
    <source>
        <strain evidence="3">MST-FP2251</strain>
    </source>
</reference>
<organism evidence="3 4">
    <name type="scientific">Aspergillus nanangensis</name>
    <dbReference type="NCBI Taxonomy" id="2582783"/>
    <lineage>
        <taxon>Eukaryota</taxon>
        <taxon>Fungi</taxon>
        <taxon>Dikarya</taxon>
        <taxon>Ascomycota</taxon>
        <taxon>Pezizomycotina</taxon>
        <taxon>Eurotiomycetes</taxon>
        <taxon>Eurotiomycetidae</taxon>
        <taxon>Eurotiales</taxon>
        <taxon>Aspergillaceae</taxon>
        <taxon>Aspergillus</taxon>
        <taxon>Aspergillus subgen. Circumdati</taxon>
    </lineage>
</organism>
<dbReference type="AlphaFoldDB" id="A0AAD4CGE4"/>
<comment type="caution">
    <text evidence="3">The sequence shown here is derived from an EMBL/GenBank/DDBJ whole genome shotgun (WGS) entry which is preliminary data.</text>
</comment>
<dbReference type="InterPro" id="IPR050300">
    <property type="entry name" value="GDXG_lipolytic_enzyme"/>
</dbReference>
<dbReference type="InterPro" id="IPR029058">
    <property type="entry name" value="AB_hydrolase_fold"/>
</dbReference>
<dbReference type="InterPro" id="IPR000073">
    <property type="entry name" value="AB_hydrolase_1"/>
</dbReference>
<reference evidence="3" key="2">
    <citation type="submission" date="2020-02" db="EMBL/GenBank/DDBJ databases">
        <authorList>
            <person name="Gilchrist C.L.M."/>
            <person name="Chooi Y.-H."/>
        </authorList>
    </citation>
    <scope>NUCLEOTIDE SEQUENCE</scope>
    <source>
        <strain evidence="3">MST-FP2251</strain>
    </source>
</reference>
<keyword evidence="4" id="KW-1185">Reference proteome</keyword>
<dbReference type="PANTHER" id="PTHR48081:SF3">
    <property type="entry name" value="ALPHA_BETA HYDROLASE FOLD-3 DOMAIN-CONTAINING PROTEIN"/>
    <property type="match status" value="1"/>
</dbReference>